<dbReference type="KEGG" id="sci:B446_35953"/>
<keyword evidence="2" id="KW-1185">Reference proteome</keyword>
<reference evidence="1 2" key="1">
    <citation type="submission" date="2012-10" db="EMBL/GenBank/DDBJ databases">
        <title>The complete genome sequence of Streptomyces collinus Tu 365.</title>
        <authorList>
            <person name="Ruckert C."/>
            <person name="Szczepanowski R."/>
            <person name="Goesmann A."/>
            <person name="Pross E.K."/>
            <person name="Musiol E.M."/>
            <person name="Blin K."/>
            <person name="Wohlleben W."/>
            <person name="Puhler A."/>
            <person name="Weber T."/>
            <person name="Kalinowski J."/>
        </authorList>
    </citation>
    <scope>NUCLEOTIDE SEQUENCE [LARGE SCALE GENOMIC DNA]</scope>
    <source>
        <strain evidence="2">DSM 40733 / Tue 365</strain>
        <plasmid evidence="1 2">pSCO2</plasmid>
    </source>
</reference>
<name>S5VFE1_STRC3</name>
<dbReference type="HOGENOM" id="CLU_2773987_0_0_11"/>
<dbReference type="PATRIC" id="fig|1214242.5.peg.7330"/>
<dbReference type="AlphaFoldDB" id="S5VFE1"/>
<organism evidence="1 2">
    <name type="scientific">Streptomyces collinus (strain DSM 40733 / Tue 365)</name>
    <dbReference type="NCBI Taxonomy" id="1214242"/>
    <lineage>
        <taxon>Bacteria</taxon>
        <taxon>Bacillati</taxon>
        <taxon>Actinomycetota</taxon>
        <taxon>Actinomycetes</taxon>
        <taxon>Kitasatosporales</taxon>
        <taxon>Streptomycetaceae</taxon>
        <taxon>Streptomyces</taxon>
    </lineage>
</organism>
<protein>
    <submittedName>
        <fullName evidence="1">Uncharacterized protein</fullName>
    </submittedName>
</protein>
<keyword evidence="1" id="KW-0614">Plasmid</keyword>
<proteinExistence type="predicted"/>
<dbReference type="EMBL" id="CP006261">
    <property type="protein sequence ID" value="AGS73949.1"/>
    <property type="molecule type" value="Genomic_DNA"/>
</dbReference>
<dbReference type="Proteomes" id="UP000015423">
    <property type="component" value="Plasmid pSCO2"/>
</dbReference>
<gene>
    <name evidence="1" type="ORF">B446_35953</name>
</gene>
<accession>S5VFE1</accession>
<evidence type="ECO:0000313" key="1">
    <source>
        <dbReference type="EMBL" id="AGS73949.1"/>
    </source>
</evidence>
<sequence>MLRGNAEKYDAIGADVSAALDNTSRIAEMMAEVLPLIRRAAPLLDSPMAKMATTSPAAAALSWFGGRRG</sequence>
<geneLocation type="plasmid" evidence="1 2">
    <name>pSCO2</name>
</geneLocation>
<evidence type="ECO:0000313" key="2">
    <source>
        <dbReference type="Proteomes" id="UP000015423"/>
    </source>
</evidence>